<accession>A0A5P1FT35</accession>
<proteinExistence type="predicted"/>
<dbReference type="EMBL" id="CM007381">
    <property type="protein sequence ID" value="ONK80169.1"/>
    <property type="molecule type" value="Genomic_DNA"/>
</dbReference>
<evidence type="ECO:0000313" key="1">
    <source>
        <dbReference type="EMBL" id="ONK80169.1"/>
    </source>
</evidence>
<name>A0A5P1FT35_ASPOF</name>
<keyword evidence="2" id="KW-1185">Reference proteome</keyword>
<protein>
    <submittedName>
        <fullName evidence="1">Uncharacterized protein</fullName>
    </submittedName>
</protein>
<organism evidence="1 2">
    <name type="scientific">Asparagus officinalis</name>
    <name type="common">Garden asparagus</name>
    <dbReference type="NCBI Taxonomy" id="4686"/>
    <lineage>
        <taxon>Eukaryota</taxon>
        <taxon>Viridiplantae</taxon>
        <taxon>Streptophyta</taxon>
        <taxon>Embryophyta</taxon>
        <taxon>Tracheophyta</taxon>
        <taxon>Spermatophyta</taxon>
        <taxon>Magnoliopsida</taxon>
        <taxon>Liliopsida</taxon>
        <taxon>Asparagales</taxon>
        <taxon>Asparagaceae</taxon>
        <taxon>Asparagoideae</taxon>
        <taxon>Asparagus</taxon>
    </lineage>
</organism>
<dbReference type="Proteomes" id="UP000243459">
    <property type="component" value="Chromosome 1"/>
</dbReference>
<evidence type="ECO:0000313" key="2">
    <source>
        <dbReference type="Proteomes" id="UP000243459"/>
    </source>
</evidence>
<gene>
    <name evidence="1" type="ORF">A4U43_C01F14650</name>
</gene>
<dbReference type="Gramene" id="ONK80169">
    <property type="protein sequence ID" value="ONK80169"/>
    <property type="gene ID" value="A4U43_C01F14650"/>
</dbReference>
<dbReference type="AlphaFoldDB" id="A0A5P1FT35"/>
<reference evidence="2" key="1">
    <citation type="journal article" date="2017" name="Nat. Commun.">
        <title>The asparagus genome sheds light on the origin and evolution of a young Y chromosome.</title>
        <authorList>
            <person name="Harkess A."/>
            <person name="Zhou J."/>
            <person name="Xu C."/>
            <person name="Bowers J.E."/>
            <person name="Van der Hulst R."/>
            <person name="Ayyampalayam S."/>
            <person name="Mercati F."/>
            <person name="Riccardi P."/>
            <person name="McKain M.R."/>
            <person name="Kakrana A."/>
            <person name="Tang H."/>
            <person name="Ray J."/>
            <person name="Groenendijk J."/>
            <person name="Arikit S."/>
            <person name="Mathioni S.M."/>
            <person name="Nakano M."/>
            <person name="Shan H."/>
            <person name="Telgmann-Rauber A."/>
            <person name="Kanno A."/>
            <person name="Yue Z."/>
            <person name="Chen H."/>
            <person name="Li W."/>
            <person name="Chen Y."/>
            <person name="Xu X."/>
            <person name="Zhang Y."/>
            <person name="Luo S."/>
            <person name="Chen H."/>
            <person name="Gao J."/>
            <person name="Mao Z."/>
            <person name="Pires J.C."/>
            <person name="Luo M."/>
            <person name="Kudrna D."/>
            <person name="Wing R.A."/>
            <person name="Meyers B.C."/>
            <person name="Yi K."/>
            <person name="Kong H."/>
            <person name="Lavrijsen P."/>
            <person name="Sunseri F."/>
            <person name="Falavigna A."/>
            <person name="Ye Y."/>
            <person name="Leebens-Mack J.H."/>
            <person name="Chen G."/>
        </authorList>
    </citation>
    <scope>NUCLEOTIDE SEQUENCE [LARGE SCALE GENOMIC DNA]</scope>
    <source>
        <strain evidence="2">cv. DH0086</strain>
    </source>
</reference>
<sequence length="96" mass="11232">MDRTLTRSTTSRLITISMFEELSWALVRYSRRWSSSSGFLRMRIFCKGFFDVGLHHSLRSYFVRGEVTSLIDDRGVDHELAKETLAPNAFKVDRLR</sequence>